<keyword evidence="4" id="KW-1185">Reference proteome</keyword>
<reference evidence="3 4" key="1">
    <citation type="submission" date="2019-06" db="EMBL/GenBank/DDBJ databases">
        <title>Sequencing the genomes of 1000 actinobacteria strains.</title>
        <authorList>
            <person name="Klenk H.-P."/>
        </authorList>
    </citation>
    <scope>NUCLEOTIDE SEQUENCE [LARGE SCALE GENOMIC DNA]</scope>
    <source>
        <strain evidence="3 4">DSM 4813</strain>
    </source>
</reference>
<protein>
    <submittedName>
        <fullName evidence="3">Uncharacterized protein</fullName>
    </submittedName>
</protein>
<evidence type="ECO:0000256" key="1">
    <source>
        <dbReference type="SAM" id="MobiDB-lite"/>
    </source>
</evidence>
<feature type="region of interest" description="Disordered" evidence="1">
    <location>
        <begin position="101"/>
        <end position="152"/>
    </location>
</feature>
<keyword evidence="2" id="KW-0812">Transmembrane</keyword>
<evidence type="ECO:0000313" key="3">
    <source>
        <dbReference type="EMBL" id="TQL63763.1"/>
    </source>
</evidence>
<dbReference type="OrthoDB" id="4981285at2"/>
<accession>A0A542ZTS7</accession>
<feature type="compositionally biased region" description="Low complexity" evidence="1">
    <location>
        <begin position="101"/>
        <end position="112"/>
    </location>
</feature>
<organism evidence="3 4">
    <name type="scientific">Rarobacter faecitabidus</name>
    <dbReference type="NCBI Taxonomy" id="13243"/>
    <lineage>
        <taxon>Bacteria</taxon>
        <taxon>Bacillati</taxon>
        <taxon>Actinomycetota</taxon>
        <taxon>Actinomycetes</taxon>
        <taxon>Micrococcales</taxon>
        <taxon>Rarobacteraceae</taxon>
        <taxon>Rarobacter</taxon>
    </lineage>
</organism>
<name>A0A542ZTS7_RARFA</name>
<keyword evidence="2" id="KW-0472">Membrane</keyword>
<sequence>MEWIGTAALWVVGSIVGIVILVFAVKWFAQPDENGAGGGGGMFGGLDEAFNPGQHNANLEMERRRHLPVESAVPGDRAWESDAMRIGYGADGTPETIVLKSARAGRAAQASSTNGSEPELNETAERIEAADAPDSDESAANAPDATEDDTPA</sequence>
<feature type="region of interest" description="Disordered" evidence="1">
    <location>
        <begin position="47"/>
        <end position="73"/>
    </location>
</feature>
<dbReference type="RefSeq" id="WP_142118175.1">
    <property type="nucleotide sequence ID" value="NZ_BAAASV010000002.1"/>
</dbReference>
<feature type="transmembrane region" description="Helical" evidence="2">
    <location>
        <begin position="7"/>
        <end position="29"/>
    </location>
</feature>
<keyword evidence="2" id="KW-1133">Transmembrane helix</keyword>
<gene>
    <name evidence="3" type="ORF">FB461_0236</name>
</gene>
<proteinExistence type="predicted"/>
<dbReference type="EMBL" id="VFOS01000001">
    <property type="protein sequence ID" value="TQL63763.1"/>
    <property type="molecule type" value="Genomic_DNA"/>
</dbReference>
<comment type="caution">
    <text evidence="3">The sequence shown here is derived from an EMBL/GenBank/DDBJ whole genome shotgun (WGS) entry which is preliminary data.</text>
</comment>
<evidence type="ECO:0000313" key="4">
    <source>
        <dbReference type="Proteomes" id="UP000315389"/>
    </source>
</evidence>
<dbReference type="Proteomes" id="UP000315389">
    <property type="component" value="Unassembled WGS sequence"/>
</dbReference>
<dbReference type="AlphaFoldDB" id="A0A542ZTS7"/>
<evidence type="ECO:0000256" key="2">
    <source>
        <dbReference type="SAM" id="Phobius"/>
    </source>
</evidence>